<accession>A0A1L3Q3C2</accession>
<protein>
    <submittedName>
        <fullName evidence="2">CooT family nickel-binding protein</fullName>
    </submittedName>
    <submittedName>
        <fullName evidence="1">RNA-binding protein</fullName>
    </submittedName>
</protein>
<dbReference type="Proteomes" id="UP000186879">
    <property type="component" value="Chromosome"/>
</dbReference>
<name>A0A1L3Q3C2_9EURY</name>
<reference evidence="3 5" key="2">
    <citation type="submission" date="2016-10" db="EMBL/GenBank/DDBJ databases">
        <authorList>
            <person name="de Groot N.N."/>
        </authorList>
    </citation>
    <scope>NUCLEOTIDE SEQUENCE [LARGE SCALE GENOMIC DNA]</scope>
    <source>
        <strain evidence="3 5">Z-7982</strain>
    </source>
</reference>
<dbReference type="EMBL" id="FNMU01000009">
    <property type="protein sequence ID" value="SDX03475.1"/>
    <property type="molecule type" value="Genomic_DNA"/>
</dbReference>
<dbReference type="OrthoDB" id="134075at2157"/>
<dbReference type="Proteomes" id="UP000267921">
    <property type="component" value="Unassembled WGS sequence"/>
</dbReference>
<reference evidence="1 4" key="1">
    <citation type="submission" date="2016-10" db="EMBL/GenBank/DDBJ databases">
        <title>Methanohalophilus halophilus.</title>
        <authorList>
            <person name="L'haridon S."/>
        </authorList>
    </citation>
    <scope>NUCLEOTIDE SEQUENCE [LARGE SCALE GENOMIC DNA]</scope>
    <source>
        <strain evidence="1 4">Z-7982</strain>
    </source>
</reference>
<proteinExistence type="predicted"/>
<dbReference type="Pfam" id="PF10133">
    <property type="entry name" value="CooT"/>
    <property type="match status" value="1"/>
</dbReference>
<dbReference type="KEGG" id="mhaz:BHR79_07745"/>
<organism evidence="1 4">
    <name type="scientific">Methanohalophilus halophilus</name>
    <dbReference type="NCBI Taxonomy" id="2177"/>
    <lineage>
        <taxon>Archaea</taxon>
        <taxon>Methanobacteriati</taxon>
        <taxon>Methanobacteriota</taxon>
        <taxon>Stenosarchaea group</taxon>
        <taxon>Methanomicrobia</taxon>
        <taxon>Methanosarcinales</taxon>
        <taxon>Methanosarcinaceae</taxon>
        <taxon>Methanohalophilus</taxon>
    </lineage>
</organism>
<gene>
    <name evidence="1" type="ORF">BHR79_07745</name>
    <name evidence="2" type="ORF">EFE40_08965</name>
    <name evidence="3" type="ORF">SAMN04515625_2108</name>
</gene>
<dbReference type="RefSeq" id="WP_072561809.1">
    <property type="nucleotide sequence ID" value="NZ_CP017921.1"/>
</dbReference>
<evidence type="ECO:0000313" key="4">
    <source>
        <dbReference type="Proteomes" id="UP000186879"/>
    </source>
</evidence>
<dbReference type="GeneID" id="30583651"/>
<dbReference type="Proteomes" id="UP000198669">
    <property type="component" value="Unassembled WGS sequence"/>
</dbReference>
<evidence type="ECO:0000313" key="5">
    <source>
        <dbReference type="Proteomes" id="UP000198669"/>
    </source>
</evidence>
<keyword evidence="4" id="KW-1185">Reference proteome</keyword>
<dbReference type="EMBL" id="CP017921">
    <property type="protein sequence ID" value="APH39382.1"/>
    <property type="molecule type" value="Genomic_DNA"/>
</dbReference>
<dbReference type="EMBL" id="RJJG01000007">
    <property type="protein sequence ID" value="RNI07675.1"/>
    <property type="molecule type" value="Genomic_DNA"/>
</dbReference>
<dbReference type="InterPro" id="IPR019300">
    <property type="entry name" value="CooT"/>
</dbReference>
<evidence type="ECO:0000313" key="1">
    <source>
        <dbReference type="EMBL" id="APH39382.1"/>
    </source>
</evidence>
<evidence type="ECO:0000313" key="3">
    <source>
        <dbReference type="EMBL" id="SDX03475.1"/>
    </source>
</evidence>
<dbReference type="AlphaFoldDB" id="A0A1L3Q3C2"/>
<evidence type="ECO:0000313" key="6">
    <source>
        <dbReference type="Proteomes" id="UP000267921"/>
    </source>
</evidence>
<dbReference type="STRING" id="2177.BHR79_07745"/>
<reference evidence="2 6" key="3">
    <citation type="submission" date="2018-10" db="EMBL/GenBank/DDBJ databases">
        <title>Cultivation of a novel Methanohalophilus strain from Kebrit Deep of the Red Sea and a genomic comparison of members of the genus Methanohalophilus.</title>
        <authorList>
            <person name="Guan Y."/>
            <person name="Ngugi D.K."/>
            <person name="Stingl U."/>
        </authorList>
    </citation>
    <scope>NUCLEOTIDE SEQUENCE [LARGE SCALE GENOMIC DNA]</scope>
    <source>
        <strain evidence="2 6">DSM 3094</strain>
    </source>
</reference>
<sequence>MCELKAVLERREGNRDIIMESTTHVIVEGEVIELTGIFGERENVQGSIKEIDFSKGELIILGND</sequence>
<evidence type="ECO:0000313" key="2">
    <source>
        <dbReference type="EMBL" id="RNI07675.1"/>
    </source>
</evidence>